<sequence length="431" mass="45551">MIRSLIGGAMRRKMQTATRRTQKGITLVLISMVLLILLGVAAFGIDLNHQVLNKTRLQNAVDTAALAGAVVADKTEDVDQAEAAVIATLSSIASESGNTELSFTDGNTSVTFSHDMQTFVNAASFTPPTGEYDIYVRVAVTDMGISQYLSAVFGIVKNVSASAVAGRSAAIAYTCNLTPIAMCGDPNGTVEDAWGYRPPGYDPNVDMDPSLVHELKVGDQNNTDMGPGNFQLLDFGQATGNSGAALVRDALSGAYNGCAAVGNTVTTKPGNSAGPVAQGLNVRLNDFSGPIKNDGTVLPDKYVREPDILAETDAEYAGDLYYANYRQELSSCESGGSCDYDSYTGDGGSNGRRILRIPIVNCTESTGKSDFDVLGFGCFFLLQKVSNSGQASVFGQFLYDCLINNGSTGTDPTDKGFYRIQLYKDPFSGAS</sequence>
<dbReference type="InterPro" id="IPR028087">
    <property type="entry name" value="Tad_N"/>
</dbReference>
<proteinExistence type="predicted"/>
<evidence type="ECO:0000313" key="3">
    <source>
        <dbReference type="EMBL" id="QHH10340.1"/>
    </source>
</evidence>
<gene>
    <name evidence="3" type="ORF">EHC69_13680</name>
    <name evidence="4" type="ORF">FVP01_13775</name>
    <name evidence="2" type="ORF">I7278_03030</name>
</gene>
<organism evidence="2">
    <name type="scientific">Vibrio parahaemolyticus</name>
    <dbReference type="NCBI Taxonomy" id="670"/>
    <lineage>
        <taxon>Bacteria</taxon>
        <taxon>Pseudomonadati</taxon>
        <taxon>Pseudomonadota</taxon>
        <taxon>Gammaproteobacteria</taxon>
        <taxon>Vibrionales</taxon>
        <taxon>Vibrionaceae</taxon>
        <taxon>Vibrio</taxon>
    </lineage>
</organism>
<feature type="domain" description="Putative Flp pilus-assembly TadG-like N-terminal" evidence="1">
    <location>
        <begin position="25"/>
        <end position="70"/>
    </location>
</feature>
<reference evidence="4 5" key="3">
    <citation type="submission" date="2019-08" db="EMBL/GenBank/DDBJ databases">
        <title>Emerging of two pre-pandemic pathogenic O4:KUT lineages of Vibrio parahaemolyticus in coastal eastern China.</title>
        <authorList>
            <person name="Yu H."/>
        </authorList>
    </citation>
    <scope>NUCLEOTIDE SEQUENCE [LARGE SCALE GENOMIC DNA]</scope>
    <source>
        <strain evidence="4 5">HZ17-383</strain>
    </source>
</reference>
<dbReference type="OMA" id="GSPCATQ"/>
<dbReference type="OrthoDB" id="6350731at2"/>
<reference evidence="2" key="1">
    <citation type="journal article" date="2018" name="Genome Biol.">
        <title>SKESA: strategic k-mer extension for scrupulous assemblies.</title>
        <authorList>
            <person name="Souvorov A."/>
            <person name="Agarwala R."/>
            <person name="Lipman D.J."/>
        </authorList>
    </citation>
    <scope>NUCLEOTIDE SEQUENCE</scope>
    <source>
        <strain evidence="2">1930</strain>
    </source>
</reference>
<reference evidence="3 6" key="2">
    <citation type="submission" date="2018-12" db="EMBL/GenBank/DDBJ databases">
        <title>Genomic insights into the evolutionary origins and pathogenicity of five Vibrio parahaemolyticus strains isolated from the shrimp with acute hepatopancreatic necrosis disease (AHPND).</title>
        <authorList>
            <person name="Yang Q."/>
            <person name="Dong X."/>
            <person name="Xie G."/>
            <person name="Fu S."/>
            <person name="Zou P."/>
            <person name="Sun J."/>
            <person name="Wang Y."/>
            <person name="Huang J."/>
        </authorList>
    </citation>
    <scope>NUCLEOTIDE SEQUENCE [LARGE SCALE GENOMIC DNA]</scope>
    <source>
        <strain evidence="3 6">20160303005-1</strain>
    </source>
</reference>
<evidence type="ECO:0000313" key="4">
    <source>
        <dbReference type="EMBL" id="TXN17009.1"/>
    </source>
</evidence>
<evidence type="ECO:0000313" key="2">
    <source>
        <dbReference type="EMBL" id="HAS6675779.1"/>
    </source>
</evidence>
<dbReference type="AlphaFoldDB" id="A0A2S1M769"/>
<dbReference type="Proteomes" id="UP000321504">
    <property type="component" value="Unassembled WGS sequence"/>
</dbReference>
<dbReference type="Pfam" id="PF13400">
    <property type="entry name" value="Tad"/>
    <property type="match status" value="1"/>
</dbReference>
<dbReference type="Proteomes" id="UP000856022">
    <property type="component" value="Unassembled WGS sequence"/>
</dbReference>
<evidence type="ECO:0000313" key="6">
    <source>
        <dbReference type="Proteomes" id="UP000464718"/>
    </source>
</evidence>
<name>A0A2S1M769_VIBPH</name>
<dbReference type="EMBL" id="CP034298">
    <property type="protein sequence ID" value="QHH10340.1"/>
    <property type="molecule type" value="Genomic_DNA"/>
</dbReference>
<dbReference type="EMBL" id="VRMQ01000002">
    <property type="protein sequence ID" value="TXN17009.1"/>
    <property type="molecule type" value="Genomic_DNA"/>
</dbReference>
<protein>
    <submittedName>
        <fullName evidence="3">Pilus assembly protein</fullName>
    </submittedName>
</protein>
<dbReference type="EMBL" id="DACQKT010000001">
    <property type="protein sequence ID" value="HAS6675779.1"/>
    <property type="molecule type" value="Genomic_DNA"/>
</dbReference>
<accession>A0A2S1M769</accession>
<reference evidence="2" key="4">
    <citation type="submission" date="2019-12" db="EMBL/GenBank/DDBJ databases">
        <authorList>
            <consortium name="NCBI Pathogen Detection Project"/>
        </authorList>
    </citation>
    <scope>NUCLEOTIDE SEQUENCE</scope>
    <source>
        <strain evidence="2">1930</strain>
    </source>
</reference>
<evidence type="ECO:0000313" key="5">
    <source>
        <dbReference type="Proteomes" id="UP000321504"/>
    </source>
</evidence>
<dbReference type="Proteomes" id="UP000464718">
    <property type="component" value="Chromosome i"/>
</dbReference>
<evidence type="ECO:0000259" key="1">
    <source>
        <dbReference type="Pfam" id="PF13400"/>
    </source>
</evidence>